<evidence type="ECO:0000313" key="8">
    <source>
        <dbReference type="Proteomes" id="UP000053268"/>
    </source>
</evidence>
<feature type="transmembrane region" description="Helical" evidence="6">
    <location>
        <begin position="103"/>
        <end position="120"/>
    </location>
</feature>
<dbReference type="InterPro" id="IPR000462">
    <property type="entry name" value="CDP-OH_P_trans"/>
</dbReference>
<feature type="transmembrane region" description="Helical" evidence="6">
    <location>
        <begin position="277"/>
        <end position="292"/>
    </location>
</feature>
<comment type="subcellular location">
    <subcellularLocation>
        <location evidence="1">Membrane</location>
    </subcellularLocation>
</comment>
<sequence length="396" mass="45482">MFNYKYLTREHLEGFDNYKYMAIDTSPLSVYVMHPFWNKVVELVPRWVAPNVLTFVGFLLTVLDFVLLSYYDYDYSAASTSVHNMTSPDQPLNGHPEVIPQKLWYLLAAFLFLAYTLDGIDGKQARRTQTSGPLGELFDHGLDSYSVFFIPACLYSIFGRWDFSIPPIRMYYVMWNLLLNFYLSHWEKYNTGVLFLPWGYDFSMWASTLLFVWTGIHGTGYYKRYIFGTYTLANGFEWLIYGTGIFTNLPVAIYNTYRSYTLRTGKMRSFSEALRPLWSILAVFTVTTVWVHKSSVLPDYDLRVVFLLIGTIFSNVACRLIVSQMSGQRCEGVSALVWAVCACAALGALLPAHEVTLLYALTALTVAAHLHYGACVVRQMCDHFRISCFHIKQRSD</sequence>
<evidence type="ECO:0000313" key="7">
    <source>
        <dbReference type="EMBL" id="KPJ00732.1"/>
    </source>
</evidence>
<feature type="transmembrane region" description="Helical" evidence="6">
    <location>
        <begin position="238"/>
        <end position="257"/>
    </location>
</feature>
<keyword evidence="8" id="KW-1185">Reference proteome</keyword>
<evidence type="ECO:0000256" key="1">
    <source>
        <dbReference type="ARBA" id="ARBA00004370"/>
    </source>
</evidence>
<dbReference type="PANTHER" id="PTHR10414">
    <property type="entry name" value="ETHANOLAMINEPHOSPHOTRANSFERASE"/>
    <property type="match status" value="1"/>
</dbReference>
<dbReference type="InterPro" id="IPR043130">
    <property type="entry name" value="CDP-OH_PTrfase_TM_dom"/>
</dbReference>
<dbReference type="PANTHER" id="PTHR10414:SF71">
    <property type="entry name" value="FI05338P"/>
    <property type="match status" value="1"/>
</dbReference>
<organism evidence="7 8">
    <name type="scientific">Papilio xuthus</name>
    <name type="common">Asian swallowtail butterfly</name>
    <dbReference type="NCBI Taxonomy" id="66420"/>
    <lineage>
        <taxon>Eukaryota</taxon>
        <taxon>Metazoa</taxon>
        <taxon>Ecdysozoa</taxon>
        <taxon>Arthropoda</taxon>
        <taxon>Hexapoda</taxon>
        <taxon>Insecta</taxon>
        <taxon>Pterygota</taxon>
        <taxon>Neoptera</taxon>
        <taxon>Endopterygota</taxon>
        <taxon>Lepidoptera</taxon>
        <taxon>Glossata</taxon>
        <taxon>Ditrysia</taxon>
        <taxon>Papilionoidea</taxon>
        <taxon>Papilionidae</taxon>
        <taxon>Papilioninae</taxon>
        <taxon>Papilio</taxon>
    </lineage>
</organism>
<dbReference type="GO" id="GO:0006646">
    <property type="term" value="P:phosphatidylethanolamine biosynthetic process"/>
    <property type="evidence" value="ECO:0007669"/>
    <property type="project" value="TreeGrafter"/>
</dbReference>
<name>A0A194Q5A7_PAPXU</name>
<dbReference type="FunFam" id="1.20.120.1760:FF:000016">
    <property type="entry name" value="ethanolaminephosphotransferase 1"/>
    <property type="match status" value="1"/>
</dbReference>
<gene>
    <name evidence="7" type="ORF">RR46_07571</name>
</gene>
<keyword evidence="3 5" id="KW-0808">Transferase</keyword>
<dbReference type="PIRSF" id="PIRSF015665">
    <property type="entry name" value="CHOPT"/>
    <property type="match status" value="1"/>
</dbReference>
<evidence type="ECO:0000256" key="6">
    <source>
        <dbReference type="SAM" id="Phobius"/>
    </source>
</evidence>
<comment type="similarity">
    <text evidence="2 5">Belongs to the CDP-alcohol phosphatidyltransferase class-I family.</text>
</comment>
<accession>A0A194Q5A7</accession>
<feature type="transmembrane region" description="Helical" evidence="6">
    <location>
        <begin position="358"/>
        <end position="377"/>
    </location>
</feature>
<evidence type="ECO:0000256" key="4">
    <source>
        <dbReference type="ARBA" id="ARBA00023136"/>
    </source>
</evidence>
<dbReference type="Proteomes" id="UP000053268">
    <property type="component" value="Unassembled WGS sequence"/>
</dbReference>
<feature type="transmembrane region" description="Helical" evidence="6">
    <location>
        <begin position="198"/>
        <end position="218"/>
    </location>
</feature>
<feature type="transmembrane region" description="Helical" evidence="6">
    <location>
        <begin position="52"/>
        <end position="71"/>
    </location>
</feature>
<feature type="transmembrane region" description="Helical" evidence="6">
    <location>
        <begin position="334"/>
        <end position="352"/>
    </location>
</feature>
<keyword evidence="6" id="KW-1133">Transmembrane helix</keyword>
<dbReference type="GO" id="GO:0005789">
    <property type="term" value="C:endoplasmic reticulum membrane"/>
    <property type="evidence" value="ECO:0007669"/>
    <property type="project" value="TreeGrafter"/>
</dbReference>
<reference evidence="7 8" key="1">
    <citation type="journal article" date="2015" name="Nat. Commun.">
        <title>Outbred genome sequencing and CRISPR/Cas9 gene editing in butterflies.</title>
        <authorList>
            <person name="Li X."/>
            <person name="Fan D."/>
            <person name="Zhang W."/>
            <person name="Liu G."/>
            <person name="Zhang L."/>
            <person name="Zhao L."/>
            <person name="Fang X."/>
            <person name="Chen L."/>
            <person name="Dong Y."/>
            <person name="Chen Y."/>
            <person name="Ding Y."/>
            <person name="Zhao R."/>
            <person name="Feng M."/>
            <person name="Zhu Y."/>
            <person name="Feng Y."/>
            <person name="Jiang X."/>
            <person name="Zhu D."/>
            <person name="Xiang H."/>
            <person name="Feng X."/>
            <person name="Li S."/>
            <person name="Wang J."/>
            <person name="Zhang G."/>
            <person name="Kronforst M.R."/>
            <person name="Wang W."/>
        </authorList>
    </citation>
    <scope>NUCLEOTIDE SEQUENCE [LARGE SCALE GENOMIC DNA]</scope>
    <source>
        <strain evidence="7">Ya'a_city_454_Px</strain>
        <tissue evidence="7">Whole body</tissue>
    </source>
</reference>
<keyword evidence="4 6" id="KW-0472">Membrane</keyword>
<feature type="transmembrane region" description="Helical" evidence="6">
    <location>
        <begin position="304"/>
        <end position="322"/>
    </location>
</feature>
<evidence type="ECO:0000256" key="5">
    <source>
        <dbReference type="RuleBase" id="RU003750"/>
    </source>
</evidence>
<protein>
    <submittedName>
        <fullName evidence="7">Ethanolaminephosphotransferase 1</fullName>
    </submittedName>
</protein>
<dbReference type="Gene3D" id="1.20.120.1760">
    <property type="match status" value="1"/>
</dbReference>
<dbReference type="GO" id="GO:0005794">
    <property type="term" value="C:Golgi apparatus"/>
    <property type="evidence" value="ECO:0007669"/>
    <property type="project" value="TreeGrafter"/>
</dbReference>
<dbReference type="PROSITE" id="PS00379">
    <property type="entry name" value="CDP_ALCOHOL_P_TRANSF"/>
    <property type="match status" value="1"/>
</dbReference>
<dbReference type="Pfam" id="PF01066">
    <property type="entry name" value="CDP-OH_P_transf"/>
    <property type="match status" value="1"/>
</dbReference>
<dbReference type="InterPro" id="IPR048254">
    <property type="entry name" value="CDP_ALCOHOL_P_TRANSF_CS"/>
</dbReference>
<dbReference type="STRING" id="66420.A0A194Q5A7"/>
<keyword evidence="6" id="KW-0812">Transmembrane</keyword>
<dbReference type="EMBL" id="KQ459460">
    <property type="protein sequence ID" value="KPJ00732.1"/>
    <property type="molecule type" value="Genomic_DNA"/>
</dbReference>
<dbReference type="GO" id="GO:0004307">
    <property type="term" value="F:ethanolaminephosphotransferase activity"/>
    <property type="evidence" value="ECO:0007669"/>
    <property type="project" value="TreeGrafter"/>
</dbReference>
<evidence type="ECO:0000256" key="3">
    <source>
        <dbReference type="ARBA" id="ARBA00022679"/>
    </source>
</evidence>
<proteinExistence type="inferred from homology"/>
<evidence type="ECO:0000256" key="2">
    <source>
        <dbReference type="ARBA" id="ARBA00010441"/>
    </source>
</evidence>
<dbReference type="InterPro" id="IPR014472">
    <property type="entry name" value="CHOPT"/>
</dbReference>
<dbReference type="AlphaFoldDB" id="A0A194Q5A7"/>